<comment type="caution">
    <text evidence="1">The sequence shown here is derived from an EMBL/GenBank/DDBJ whole genome shotgun (WGS) entry which is preliminary data.</text>
</comment>
<name>A0A0F9JAF4_9ZZZZ</name>
<dbReference type="AlphaFoldDB" id="A0A0F9JAF4"/>
<gene>
    <name evidence="1" type="ORF">LCGC14_1554030</name>
</gene>
<dbReference type="EMBL" id="LAZR01011919">
    <property type="protein sequence ID" value="KKM53801.1"/>
    <property type="molecule type" value="Genomic_DNA"/>
</dbReference>
<proteinExistence type="predicted"/>
<protein>
    <submittedName>
        <fullName evidence="1">Uncharacterized protein</fullName>
    </submittedName>
</protein>
<feature type="non-terminal residue" evidence="1">
    <location>
        <position position="1"/>
    </location>
</feature>
<accession>A0A0F9JAF4</accession>
<evidence type="ECO:0000313" key="1">
    <source>
        <dbReference type="EMBL" id="KKM53801.1"/>
    </source>
</evidence>
<reference evidence="1" key="1">
    <citation type="journal article" date="2015" name="Nature">
        <title>Complex archaea that bridge the gap between prokaryotes and eukaryotes.</title>
        <authorList>
            <person name="Spang A."/>
            <person name="Saw J.H."/>
            <person name="Jorgensen S.L."/>
            <person name="Zaremba-Niedzwiedzka K."/>
            <person name="Martijn J."/>
            <person name="Lind A.E."/>
            <person name="van Eijk R."/>
            <person name="Schleper C."/>
            <person name="Guy L."/>
            <person name="Ettema T.J."/>
        </authorList>
    </citation>
    <scope>NUCLEOTIDE SEQUENCE</scope>
</reference>
<sequence length="334" mass="35984">LNVTPERMDGWIAAFRRMRDDGIDVDAVKDHSFKSDDSLGYVTDMWREGDTLYGTHEVQGKDQIDLVRRVKNVSPWVELDHHGGPTGTSYGEAIIHSSLCLQPVQSGQTEFVELPEGAVSGRAASRVPVYSLSTAQSTEAHDMDPKLLAKIQAALGLDTLNESGIGDAIDHYAKAMSTDLDKTSKALTVAQGEIVTLTAKAASRKSDDKKADPPAMDGEMLDMLVEAAEGRLESLVLSGRIVPAVSKKLHAVLIGEVGKRNVYALSRTVSRTERSVIRQVLDALADNDPKILHEQTSAQARVFSREQGEGEVDKTAAAKEGELLANASWGPAAA</sequence>
<organism evidence="1">
    <name type="scientific">marine sediment metagenome</name>
    <dbReference type="NCBI Taxonomy" id="412755"/>
    <lineage>
        <taxon>unclassified sequences</taxon>
        <taxon>metagenomes</taxon>
        <taxon>ecological metagenomes</taxon>
    </lineage>
</organism>